<dbReference type="SUPFAM" id="SSF56300">
    <property type="entry name" value="Metallo-dependent phosphatases"/>
    <property type="match status" value="1"/>
</dbReference>
<dbReference type="GO" id="GO:0046872">
    <property type="term" value="F:metal ion binding"/>
    <property type="evidence" value="ECO:0007669"/>
    <property type="project" value="UniProtKB-KW"/>
</dbReference>
<organism evidence="4 5">
    <name type="scientific">Priestia megaterium (strain ATCC 14581 / DSM 32 / CCUG 1817 / JCM 2506 / NBRC 15308 / NCIMB 9376 / NCTC 10342 / NRRL B-14308 / VKM B-512 / Ford 19)</name>
    <name type="common">Bacillus megaterium</name>
    <dbReference type="NCBI Taxonomy" id="1348623"/>
    <lineage>
        <taxon>Bacteria</taxon>
        <taxon>Bacillati</taxon>
        <taxon>Bacillota</taxon>
        <taxon>Bacilli</taxon>
        <taxon>Bacillales</taxon>
        <taxon>Bacillaceae</taxon>
        <taxon>Priestia</taxon>
    </lineage>
</organism>
<dbReference type="KEGG" id="bmeg:BG04_1693"/>
<dbReference type="AlphaFoldDB" id="A0A0B6AUR0"/>
<dbReference type="InterPro" id="IPR029052">
    <property type="entry name" value="Metallo-depent_PP-like"/>
</dbReference>
<feature type="domain" description="Calcineurin-like phosphoesterase" evidence="3">
    <location>
        <begin position="1"/>
        <end position="142"/>
    </location>
</feature>
<gene>
    <name evidence="4" type="ORF">BG04_1693</name>
</gene>
<dbReference type="InterPro" id="IPR024654">
    <property type="entry name" value="Calcineurin-like_PHP_lpxH"/>
</dbReference>
<dbReference type="Proteomes" id="UP000031829">
    <property type="component" value="Chromosome"/>
</dbReference>
<sequence>MKLLIVSDSHGLQEELLTIRERHADVDKMIHCGDSELPQDSKEMSAFLGVRGNCDYDASYVNDRVESLGEATCLVTHGHLYNVKMSMMNLHYKAREVGANVVCFGHSHIAGAELMDGVLFINPGSMLLPRMRKERTYAILVMDGTEATVQFYDISGKHIPSMQLTCTLSA</sequence>
<dbReference type="InterPro" id="IPR000979">
    <property type="entry name" value="Phosphodiesterase_MJ0936/Vps29"/>
</dbReference>
<keyword evidence="2" id="KW-0479">Metal-binding</keyword>
<dbReference type="NCBIfam" id="TIGR00040">
    <property type="entry name" value="yfcE"/>
    <property type="match status" value="1"/>
</dbReference>
<comment type="similarity">
    <text evidence="1 2">Belongs to the metallophosphoesterase superfamily. YfcE family.</text>
</comment>
<evidence type="ECO:0000256" key="2">
    <source>
        <dbReference type="RuleBase" id="RU362039"/>
    </source>
</evidence>
<dbReference type="EC" id="3.1.4.-" evidence="2"/>
<dbReference type="SMR" id="A0A0B6AUR0"/>
<dbReference type="Gene3D" id="3.60.21.10">
    <property type="match status" value="1"/>
</dbReference>
<accession>A0A0B6AUR0</accession>
<reference evidence="4 5" key="1">
    <citation type="journal article" date="2015" name="Genome Announc.">
        <title>Complete genome sequences for 35 biothreat assay-relevant bacillus species.</title>
        <authorList>
            <person name="Johnson S.L."/>
            <person name="Daligault H.E."/>
            <person name="Davenport K.W."/>
            <person name="Jaissle J."/>
            <person name="Frey K.G."/>
            <person name="Ladner J.T."/>
            <person name="Broomall S.M."/>
            <person name="Bishop-Lilly K.A."/>
            <person name="Bruce D.C."/>
            <person name="Gibbons H.S."/>
            <person name="Coyne S.R."/>
            <person name="Lo C.C."/>
            <person name="Meincke L."/>
            <person name="Munk A.C."/>
            <person name="Koroleva G.I."/>
            <person name="Rosenzweig C.N."/>
            <person name="Palacios G.F."/>
            <person name="Redden C.L."/>
            <person name="Minogue T.D."/>
            <person name="Chain P.S."/>
        </authorList>
    </citation>
    <scope>NUCLEOTIDE SEQUENCE [LARGE SCALE GENOMIC DNA]</scope>
    <source>
        <strain evidence="5">ATCC 14581 / DSM 32 / JCM 2506 / NBRC 15308 / NCIMB 9376 / NCTC 10342 / NRRL B-14308 / VKM B-512</strain>
    </source>
</reference>
<dbReference type="RefSeq" id="WP_013059377.1">
    <property type="nucleotide sequence ID" value="NZ_BCVB01000008.1"/>
</dbReference>
<proteinExistence type="inferred from homology"/>
<dbReference type="GeneID" id="93645159"/>
<dbReference type="PANTHER" id="PTHR11124">
    <property type="entry name" value="VACUOLAR SORTING PROTEIN VPS29"/>
    <property type="match status" value="1"/>
</dbReference>
<dbReference type="InterPro" id="IPR041802">
    <property type="entry name" value="MPP_YfcE"/>
</dbReference>
<dbReference type="GO" id="GO:0016787">
    <property type="term" value="F:hydrolase activity"/>
    <property type="evidence" value="ECO:0007669"/>
    <property type="project" value="UniProtKB-UniRule"/>
</dbReference>
<name>A0A0B6AUR0_PRIM2</name>
<evidence type="ECO:0000313" key="5">
    <source>
        <dbReference type="Proteomes" id="UP000031829"/>
    </source>
</evidence>
<evidence type="ECO:0000259" key="3">
    <source>
        <dbReference type="Pfam" id="PF12850"/>
    </source>
</evidence>
<dbReference type="HOGENOM" id="CLU_063749_2_0_9"/>
<evidence type="ECO:0000256" key="1">
    <source>
        <dbReference type="ARBA" id="ARBA00008950"/>
    </source>
</evidence>
<dbReference type="EMBL" id="CP009920">
    <property type="protein sequence ID" value="AJI23599.1"/>
    <property type="molecule type" value="Genomic_DNA"/>
</dbReference>
<dbReference type="Pfam" id="PF12850">
    <property type="entry name" value="Metallophos_2"/>
    <property type="match status" value="1"/>
</dbReference>
<comment type="cofactor">
    <cofactor evidence="2">
        <name>a divalent metal cation</name>
        <dbReference type="ChEBI" id="CHEBI:60240"/>
    </cofactor>
</comment>
<evidence type="ECO:0000313" key="4">
    <source>
        <dbReference type="EMBL" id="AJI23599.1"/>
    </source>
</evidence>
<dbReference type="CDD" id="cd00841">
    <property type="entry name" value="MPP_YfcE"/>
    <property type="match status" value="1"/>
</dbReference>
<protein>
    <recommendedName>
        <fullName evidence="2">Phosphoesterase</fullName>
        <ecNumber evidence="2">3.1.4.-</ecNumber>
    </recommendedName>
</protein>